<keyword evidence="3" id="KW-1185">Reference proteome</keyword>
<dbReference type="CDD" id="cd00229">
    <property type="entry name" value="SGNH_hydrolase"/>
    <property type="match status" value="1"/>
</dbReference>
<reference evidence="2 3" key="1">
    <citation type="submission" date="2017-06" db="EMBL/GenBank/DDBJ databases">
        <authorList>
            <person name="Kim H.J."/>
            <person name="Triplett B.A."/>
        </authorList>
    </citation>
    <scope>NUCLEOTIDE SEQUENCE [LARGE SCALE GENOMIC DNA]</scope>
    <source>
        <strain evidence="2 3">DSM 45207</strain>
    </source>
</reference>
<keyword evidence="2" id="KW-0378">Hydrolase</keyword>
<dbReference type="SUPFAM" id="SSF52266">
    <property type="entry name" value="SGNH hydrolase"/>
    <property type="match status" value="1"/>
</dbReference>
<dbReference type="InterPro" id="IPR050023">
    <property type="entry name" value="OctT"/>
</dbReference>
<organism evidence="2 3">
    <name type="scientific">Haloechinothrix alba</name>
    <dbReference type="NCBI Taxonomy" id="664784"/>
    <lineage>
        <taxon>Bacteria</taxon>
        <taxon>Bacillati</taxon>
        <taxon>Actinomycetota</taxon>
        <taxon>Actinomycetes</taxon>
        <taxon>Pseudonocardiales</taxon>
        <taxon>Pseudonocardiaceae</taxon>
        <taxon>Haloechinothrix</taxon>
    </lineage>
</organism>
<dbReference type="InterPro" id="IPR036514">
    <property type="entry name" value="SGNH_hydro_sf"/>
</dbReference>
<gene>
    <name evidence="2" type="ORF">SAMN06265360_11157</name>
</gene>
<evidence type="ECO:0000313" key="3">
    <source>
        <dbReference type="Proteomes" id="UP000198348"/>
    </source>
</evidence>
<dbReference type="AlphaFoldDB" id="A0A238XLY9"/>
<evidence type="ECO:0000313" key="2">
    <source>
        <dbReference type="EMBL" id="SNR58979.1"/>
    </source>
</evidence>
<dbReference type="EMBL" id="FZNW01000011">
    <property type="protein sequence ID" value="SNR58979.1"/>
    <property type="molecule type" value="Genomic_DNA"/>
</dbReference>
<dbReference type="Proteomes" id="UP000198348">
    <property type="component" value="Unassembled WGS sequence"/>
</dbReference>
<dbReference type="Gene3D" id="3.40.50.1110">
    <property type="entry name" value="SGNH hydrolase"/>
    <property type="match status" value="1"/>
</dbReference>
<dbReference type="Pfam" id="PF13472">
    <property type="entry name" value="Lipase_GDSL_2"/>
    <property type="match status" value="1"/>
</dbReference>
<dbReference type="NCBIfam" id="NF043016">
    <property type="entry name" value="DigluglyOctase"/>
    <property type="match status" value="1"/>
</dbReference>
<name>A0A238XLY9_9PSEU</name>
<proteinExistence type="predicted"/>
<feature type="domain" description="SGNH hydrolase-type esterase" evidence="1">
    <location>
        <begin position="8"/>
        <end position="224"/>
    </location>
</feature>
<accession>A0A238XLY9</accession>
<dbReference type="GO" id="GO:0016787">
    <property type="term" value="F:hydrolase activity"/>
    <property type="evidence" value="ECO:0007669"/>
    <property type="project" value="UniProtKB-KW"/>
</dbReference>
<evidence type="ECO:0000259" key="1">
    <source>
        <dbReference type="Pfam" id="PF13472"/>
    </source>
</evidence>
<protein>
    <submittedName>
        <fullName evidence="2">GDSL-like Lipase/Acylhydrolase family protein</fullName>
    </submittedName>
</protein>
<dbReference type="InterPro" id="IPR013830">
    <property type="entry name" value="SGNH_hydro"/>
</dbReference>
<sequence length="243" mass="26296">MMSPRILVLGDSLTFHGPDRAYAADEPRLWPNVAARDVGGAADIVARSGWTARDAWWALISDPRVWADLRRVDAVVLAVGSMDALPSPLPTYLRTGMRYLRPDGLRRATRAAYRSVQPRLAVALRGRPAALPTKLTVRYLDRCTRAMRVLRPGMPILGIVPAPHHAPAYGYVHAVRDATSRAVAAWAERAGVPLVDLPGLIGDHVRRGQGNPDGMHWGWEGHELVGAAVGRLLGSEIGVPGPS</sequence>